<proteinExistence type="predicted"/>
<evidence type="ECO:0000256" key="1">
    <source>
        <dbReference type="ARBA" id="ARBA00022737"/>
    </source>
</evidence>
<feature type="transmembrane region" description="Helical" evidence="3">
    <location>
        <begin position="137"/>
        <end position="153"/>
    </location>
</feature>
<dbReference type="AlphaFoldDB" id="A0A382SXL7"/>
<sequence>MNSFIAPIPLKSRIAGIFLLTLVSSIVYFNSLQGTFQFDDRNLLSKEWLADLESFNKNVKLISFQNRPILLWTFAVNNHLNPQQPFGFHLANLMLHVLVSALIFLILIRVQNFYSDEYGFDKRGNYGLLENQTSNRLIFPLVVALIFSIHPVNTDSVTYISSRSSLLATFFYLLTIYLFTEMLVPVRNKKQRILLGLFTIPGMYFALASKLIAVTLPIMMMLWFLVFFSSRYYPSLSERIFSPKMIL</sequence>
<reference evidence="4" key="1">
    <citation type="submission" date="2018-05" db="EMBL/GenBank/DDBJ databases">
        <authorList>
            <person name="Lanie J.A."/>
            <person name="Ng W.-L."/>
            <person name="Kazmierczak K.M."/>
            <person name="Andrzejewski T.M."/>
            <person name="Davidsen T.M."/>
            <person name="Wayne K.J."/>
            <person name="Tettelin H."/>
            <person name="Glass J.I."/>
            <person name="Rusch D."/>
            <person name="Podicherti R."/>
            <person name="Tsui H.-C.T."/>
            <person name="Winkler M.E."/>
        </authorList>
    </citation>
    <scope>NUCLEOTIDE SEQUENCE</scope>
</reference>
<gene>
    <name evidence="4" type="ORF">METZ01_LOCUS367156</name>
</gene>
<keyword evidence="3" id="KW-0812">Transmembrane</keyword>
<feature type="transmembrane region" description="Helical" evidence="3">
    <location>
        <begin position="12"/>
        <end position="29"/>
    </location>
</feature>
<dbReference type="PANTHER" id="PTHR44227">
    <property type="match status" value="1"/>
</dbReference>
<dbReference type="InterPro" id="IPR052346">
    <property type="entry name" value="O-mannosyl-transferase_TMTC"/>
</dbReference>
<organism evidence="4">
    <name type="scientific">marine metagenome</name>
    <dbReference type="NCBI Taxonomy" id="408172"/>
    <lineage>
        <taxon>unclassified sequences</taxon>
        <taxon>metagenomes</taxon>
        <taxon>ecological metagenomes</taxon>
    </lineage>
</organism>
<keyword evidence="2" id="KW-0802">TPR repeat</keyword>
<evidence type="ECO:0008006" key="5">
    <source>
        <dbReference type="Google" id="ProtNLM"/>
    </source>
</evidence>
<accession>A0A382SXL7</accession>
<dbReference type="PANTHER" id="PTHR44227:SF3">
    <property type="entry name" value="PROTEIN O-MANNOSYL-TRANSFERASE TMTC4"/>
    <property type="match status" value="1"/>
</dbReference>
<name>A0A382SXL7_9ZZZZ</name>
<feature type="transmembrane region" description="Helical" evidence="3">
    <location>
        <begin position="165"/>
        <end position="184"/>
    </location>
</feature>
<feature type="transmembrane region" description="Helical" evidence="3">
    <location>
        <begin position="204"/>
        <end position="228"/>
    </location>
</feature>
<feature type="non-terminal residue" evidence="4">
    <location>
        <position position="1"/>
    </location>
</feature>
<keyword evidence="1" id="KW-0677">Repeat</keyword>
<feature type="non-terminal residue" evidence="4">
    <location>
        <position position="247"/>
    </location>
</feature>
<keyword evidence="3" id="KW-1133">Transmembrane helix</keyword>
<keyword evidence="3" id="KW-0472">Membrane</keyword>
<evidence type="ECO:0000256" key="2">
    <source>
        <dbReference type="ARBA" id="ARBA00022803"/>
    </source>
</evidence>
<feature type="transmembrane region" description="Helical" evidence="3">
    <location>
        <begin position="86"/>
        <end position="108"/>
    </location>
</feature>
<dbReference type="EMBL" id="UINC01132162">
    <property type="protein sequence ID" value="SVD14302.1"/>
    <property type="molecule type" value="Genomic_DNA"/>
</dbReference>
<protein>
    <recommendedName>
        <fullName evidence="5">Glycosyltransferase RgtA/B/C/D-like domain-containing protein</fullName>
    </recommendedName>
</protein>
<evidence type="ECO:0000256" key="3">
    <source>
        <dbReference type="SAM" id="Phobius"/>
    </source>
</evidence>
<evidence type="ECO:0000313" key="4">
    <source>
        <dbReference type="EMBL" id="SVD14302.1"/>
    </source>
</evidence>